<dbReference type="GO" id="GO:0016787">
    <property type="term" value="F:hydrolase activity"/>
    <property type="evidence" value="ECO:0007669"/>
    <property type="project" value="UniProtKB-KW"/>
</dbReference>
<dbReference type="InterPro" id="IPR006500">
    <property type="entry name" value="Helicase_put_C_phage/plasmid"/>
</dbReference>
<dbReference type="NCBIfam" id="TIGR01613">
    <property type="entry name" value="primase_Cterm"/>
    <property type="match status" value="1"/>
</dbReference>
<evidence type="ECO:0000256" key="1">
    <source>
        <dbReference type="ARBA" id="ARBA00022741"/>
    </source>
</evidence>
<keyword evidence="3 6" id="KW-0347">Helicase</keyword>
<dbReference type="InterPro" id="IPR014818">
    <property type="entry name" value="Phage/plasmid_primase_P4_C"/>
</dbReference>
<name>A0A1R4G3D6_9MICC</name>
<evidence type="ECO:0000256" key="4">
    <source>
        <dbReference type="ARBA" id="ARBA00022840"/>
    </source>
</evidence>
<dbReference type="Proteomes" id="UP000195913">
    <property type="component" value="Unassembled WGS sequence"/>
</dbReference>
<evidence type="ECO:0000313" key="6">
    <source>
        <dbReference type="EMBL" id="SJM62770.1"/>
    </source>
</evidence>
<dbReference type="EMBL" id="FUHW01000027">
    <property type="protein sequence ID" value="SJM62770.1"/>
    <property type="molecule type" value="Genomic_DNA"/>
</dbReference>
<dbReference type="Gene3D" id="3.40.50.300">
    <property type="entry name" value="P-loop containing nucleotide triphosphate hydrolases"/>
    <property type="match status" value="1"/>
</dbReference>
<dbReference type="PROSITE" id="PS51206">
    <property type="entry name" value="SF3_HELICASE_1"/>
    <property type="match status" value="1"/>
</dbReference>
<keyword evidence="2" id="KW-0378">Hydrolase</keyword>
<dbReference type="Pfam" id="PF08706">
    <property type="entry name" value="D5_N"/>
    <property type="match status" value="1"/>
</dbReference>
<evidence type="ECO:0000313" key="7">
    <source>
        <dbReference type="Proteomes" id="UP000195913"/>
    </source>
</evidence>
<organism evidence="6 7">
    <name type="scientific">Arthrobacter rhombi</name>
    <dbReference type="NCBI Taxonomy" id="71253"/>
    <lineage>
        <taxon>Bacteria</taxon>
        <taxon>Bacillati</taxon>
        <taxon>Actinomycetota</taxon>
        <taxon>Actinomycetes</taxon>
        <taxon>Micrococcales</taxon>
        <taxon>Micrococcaceae</taxon>
        <taxon>Arthrobacter</taxon>
    </lineage>
</organism>
<accession>A0A1R4G3D6</accession>
<sequence length="460" mass="50354">MSELAEAFAVATGQDYAALPEWQDEGLQSHQRIASRLATYGRGRILYVNGSGWHFWDGTRWAPDDRAARAHALLTELLALSWQQGMTDKALAADVKASMTANGSAGVLDLASRKLFTAQVDVNPYLLNCRNGTLDLHTLQLRAHDPADHITKVTGCDYDPSATSEDWDHFLASSLPDEEVRAFLQRYAGLALIGRVIEHILVIATGTGRNGKGVLARALAGALGDYAITASNDMLIASRYGQRSAGELASRMRLRGARWAVMSELEKGDKLAESTMKSLTGGDTIEAKFMGQNPVEFDPSHTFFMLTNDLPKVDADATAVWARMRVVPFDVSFIGREDPKLEERLELNRAAVLAWAVLGLAGYQDEGLAAPAAVMARTDSYRTENDELQQFLTECCTVAPSARVTRSELHHVYLEWARENNAEQLPARAFTQRIGALPGVSEGKTGGYRIWKGLGTQNDL</sequence>
<proteinExistence type="predicted"/>
<dbReference type="InterPro" id="IPR004968">
    <property type="entry name" value="DNA_primase/NTPase_C"/>
</dbReference>
<dbReference type="RefSeq" id="WP_086997684.1">
    <property type="nucleotide sequence ID" value="NZ_FUHW01000027.1"/>
</dbReference>
<protein>
    <submittedName>
        <fullName evidence="6">DNA primase/helicase, phage-associated</fullName>
    </submittedName>
</protein>
<dbReference type="PANTHER" id="PTHR35372:SF2">
    <property type="entry name" value="SF3 HELICASE DOMAIN-CONTAINING PROTEIN"/>
    <property type="match status" value="1"/>
</dbReference>
<gene>
    <name evidence="6" type="ORF">FM101_07465</name>
</gene>
<dbReference type="InterPro" id="IPR014015">
    <property type="entry name" value="Helicase_SF3_DNA-vir"/>
</dbReference>
<dbReference type="GO" id="GO:0005524">
    <property type="term" value="F:ATP binding"/>
    <property type="evidence" value="ECO:0007669"/>
    <property type="project" value="UniProtKB-KW"/>
</dbReference>
<dbReference type="InterPro" id="IPR027417">
    <property type="entry name" value="P-loop_NTPase"/>
</dbReference>
<dbReference type="InterPro" id="IPR045455">
    <property type="entry name" value="NrS-1_pol-like_helicase"/>
</dbReference>
<dbReference type="Pfam" id="PF19263">
    <property type="entry name" value="DUF5906"/>
    <property type="match status" value="1"/>
</dbReference>
<evidence type="ECO:0000256" key="2">
    <source>
        <dbReference type="ARBA" id="ARBA00022801"/>
    </source>
</evidence>
<evidence type="ECO:0000256" key="3">
    <source>
        <dbReference type="ARBA" id="ARBA00022806"/>
    </source>
</evidence>
<feature type="domain" description="SF3 helicase" evidence="5">
    <location>
        <begin position="179"/>
        <end position="342"/>
    </location>
</feature>
<evidence type="ECO:0000259" key="5">
    <source>
        <dbReference type="PROSITE" id="PS51206"/>
    </source>
</evidence>
<dbReference type="Pfam" id="PF03288">
    <property type="entry name" value="Pox_D5"/>
    <property type="match status" value="1"/>
</dbReference>
<keyword evidence="7" id="KW-1185">Reference proteome</keyword>
<dbReference type="SMART" id="SM00885">
    <property type="entry name" value="D5_N"/>
    <property type="match status" value="1"/>
</dbReference>
<dbReference type="PANTHER" id="PTHR35372">
    <property type="entry name" value="ATP BINDING PROTEIN-RELATED"/>
    <property type="match status" value="1"/>
</dbReference>
<dbReference type="InterPro" id="IPR051620">
    <property type="entry name" value="ORF904-like_C"/>
</dbReference>
<dbReference type="SUPFAM" id="SSF52540">
    <property type="entry name" value="P-loop containing nucleoside triphosphate hydrolases"/>
    <property type="match status" value="1"/>
</dbReference>
<reference evidence="6 7" key="1">
    <citation type="submission" date="2017-02" db="EMBL/GenBank/DDBJ databases">
        <authorList>
            <person name="Peterson S.W."/>
        </authorList>
    </citation>
    <scope>NUCLEOTIDE SEQUENCE [LARGE SCALE GENOMIC DNA]</scope>
    <source>
        <strain evidence="6 7">B Ar 00.02</strain>
    </source>
</reference>
<keyword evidence="1" id="KW-0547">Nucleotide-binding</keyword>
<dbReference type="AlphaFoldDB" id="A0A1R4G3D6"/>
<keyword evidence="4" id="KW-0067">ATP-binding</keyword>
<dbReference type="GO" id="GO:0004386">
    <property type="term" value="F:helicase activity"/>
    <property type="evidence" value="ECO:0007669"/>
    <property type="project" value="UniProtKB-KW"/>
</dbReference>